<gene>
    <name evidence="3" type="ORF">M5D96_003492</name>
</gene>
<proteinExistence type="predicted"/>
<dbReference type="AlphaFoldDB" id="A0A9P9YS72"/>
<evidence type="ECO:0000313" key="4">
    <source>
        <dbReference type="Proteomes" id="UP001059596"/>
    </source>
</evidence>
<comment type="caution">
    <text evidence="3">The sequence shown here is derived from an EMBL/GenBank/DDBJ whole genome shotgun (WGS) entry which is preliminary data.</text>
</comment>
<dbReference type="OrthoDB" id="8055060at2759"/>
<keyword evidence="2" id="KW-0732">Signal</keyword>
<dbReference type="EMBL" id="JAMKOV010000002">
    <property type="protein sequence ID" value="KAI8042190.1"/>
    <property type="molecule type" value="Genomic_DNA"/>
</dbReference>
<sequence>MFSRSHIVLASSLLLLIALPVIRADLMCYVCDDCAQLPKDAPLLACNEDFFNPGGSTEASTVTTTTTTEASTTTSQETTVTPEETTTTSTSIETDPPTTESTTTTVETTTTELTTETIPSTQSTLSTEAPIPTPPTVGPVETTTGVPTPPTEDLAALAVALNTTRLVPVEAESTTPSLPLPLAIRQRRSVIDTGYTYHCYSVQVTVNGSITTDRGCSRVTTFEGVCEQLKIQNNNTDQASCDPCSMNACNGGSTLQNSVLASLLLAFVAFALQRN</sequence>
<feature type="region of interest" description="Disordered" evidence="1">
    <location>
        <begin position="52"/>
        <end position="146"/>
    </location>
</feature>
<evidence type="ECO:0000256" key="1">
    <source>
        <dbReference type="SAM" id="MobiDB-lite"/>
    </source>
</evidence>
<evidence type="ECO:0000256" key="2">
    <source>
        <dbReference type="SAM" id="SignalP"/>
    </source>
</evidence>
<feature type="chain" id="PRO_5040424567" evidence="2">
    <location>
        <begin position="25"/>
        <end position="275"/>
    </location>
</feature>
<feature type="compositionally biased region" description="Low complexity" evidence="1">
    <location>
        <begin position="56"/>
        <end position="121"/>
    </location>
</feature>
<reference evidence="3" key="1">
    <citation type="journal article" date="2023" name="Genome Biol. Evol.">
        <title>Long-read-based Genome Assembly of Drosophila gunungcola Reveals Fewer Chemosensory Genes in Flower-breeding Species.</title>
        <authorList>
            <person name="Negi A."/>
            <person name="Liao B.Y."/>
            <person name="Yeh S.D."/>
        </authorList>
    </citation>
    <scope>NUCLEOTIDE SEQUENCE</scope>
    <source>
        <strain evidence="3">Sukarami</strain>
    </source>
</reference>
<feature type="signal peptide" evidence="2">
    <location>
        <begin position="1"/>
        <end position="24"/>
    </location>
</feature>
<evidence type="ECO:0000313" key="3">
    <source>
        <dbReference type="EMBL" id="KAI8042190.1"/>
    </source>
</evidence>
<organism evidence="3 4">
    <name type="scientific">Drosophila gunungcola</name>
    <name type="common">fruit fly</name>
    <dbReference type="NCBI Taxonomy" id="103775"/>
    <lineage>
        <taxon>Eukaryota</taxon>
        <taxon>Metazoa</taxon>
        <taxon>Ecdysozoa</taxon>
        <taxon>Arthropoda</taxon>
        <taxon>Hexapoda</taxon>
        <taxon>Insecta</taxon>
        <taxon>Pterygota</taxon>
        <taxon>Neoptera</taxon>
        <taxon>Endopterygota</taxon>
        <taxon>Diptera</taxon>
        <taxon>Brachycera</taxon>
        <taxon>Muscomorpha</taxon>
        <taxon>Ephydroidea</taxon>
        <taxon>Drosophilidae</taxon>
        <taxon>Drosophila</taxon>
        <taxon>Sophophora</taxon>
    </lineage>
</organism>
<protein>
    <submittedName>
        <fullName evidence="3">Uncharacterized protein</fullName>
    </submittedName>
</protein>
<accession>A0A9P9YS72</accession>
<keyword evidence="4" id="KW-1185">Reference proteome</keyword>
<name>A0A9P9YS72_9MUSC</name>
<dbReference type="Proteomes" id="UP001059596">
    <property type="component" value="Unassembled WGS sequence"/>
</dbReference>